<evidence type="ECO:0000313" key="6">
    <source>
        <dbReference type="Proteomes" id="UP000199289"/>
    </source>
</evidence>
<dbReference type="AlphaFoldDB" id="A0A1H1BCV6"/>
<evidence type="ECO:0000313" key="7">
    <source>
        <dbReference type="Proteomes" id="UP000255421"/>
    </source>
</evidence>
<evidence type="ECO:0000313" key="4">
    <source>
        <dbReference type="EMBL" id="RDI70737.1"/>
    </source>
</evidence>
<evidence type="ECO:0000313" key="5">
    <source>
        <dbReference type="EMBL" id="SDQ49700.1"/>
    </source>
</evidence>
<feature type="domain" description="Phosphotyrosine protein phosphatase I" evidence="3">
    <location>
        <begin position="6"/>
        <end position="136"/>
    </location>
</feature>
<feature type="region of interest" description="Disordered" evidence="2">
    <location>
        <begin position="138"/>
        <end position="166"/>
    </location>
</feature>
<dbReference type="SUPFAM" id="SSF52788">
    <property type="entry name" value="Phosphotyrosine protein phosphatases I"/>
    <property type="match status" value="1"/>
</dbReference>
<keyword evidence="1" id="KW-0059">Arsenical resistance</keyword>
<dbReference type="GO" id="GO:0046685">
    <property type="term" value="P:response to arsenic-containing substance"/>
    <property type="evidence" value="ECO:0007669"/>
    <property type="project" value="UniProtKB-KW"/>
</dbReference>
<feature type="region of interest" description="Disordered" evidence="2">
    <location>
        <begin position="99"/>
        <end position="122"/>
    </location>
</feature>
<dbReference type="Proteomes" id="UP000255421">
    <property type="component" value="Unassembled WGS sequence"/>
</dbReference>
<dbReference type="PANTHER" id="PTHR43428:SF1">
    <property type="entry name" value="ARSENATE REDUCTASE"/>
    <property type="match status" value="1"/>
</dbReference>
<reference evidence="6" key="2">
    <citation type="submission" date="2016-10" db="EMBL/GenBank/DDBJ databases">
        <authorList>
            <person name="Varghese N."/>
            <person name="Submissions S."/>
        </authorList>
    </citation>
    <scope>NUCLEOTIDE SEQUENCE [LARGE SCALE GENOMIC DNA]</scope>
    <source>
        <strain evidence="6">CGMCC 1.12397</strain>
    </source>
</reference>
<evidence type="ECO:0000256" key="1">
    <source>
        <dbReference type="ARBA" id="ARBA00022849"/>
    </source>
</evidence>
<evidence type="ECO:0000256" key="2">
    <source>
        <dbReference type="SAM" id="MobiDB-lite"/>
    </source>
</evidence>
<protein>
    <submittedName>
        <fullName evidence="5">Arsenate reductase</fullName>
    </submittedName>
    <submittedName>
        <fullName evidence="4">Low molecular weight phosphatase family protein</fullName>
    </submittedName>
</protein>
<dbReference type="Pfam" id="PF01451">
    <property type="entry name" value="LMWPc"/>
    <property type="match status" value="1"/>
</dbReference>
<reference evidence="4 7" key="3">
    <citation type="submission" date="2018-07" db="EMBL/GenBank/DDBJ databases">
        <title>Genome sequence of extremly halophilic archaeon Halopelagius longus strain BC12-B1.</title>
        <authorList>
            <person name="Zhang X."/>
        </authorList>
    </citation>
    <scope>NUCLEOTIDE SEQUENCE [LARGE SCALE GENOMIC DNA]</scope>
    <source>
        <strain evidence="4 7">BC12-B1</strain>
    </source>
</reference>
<dbReference type="Proteomes" id="UP000199289">
    <property type="component" value="Unassembled WGS sequence"/>
</dbReference>
<feature type="compositionally biased region" description="Low complexity" evidence="2">
    <location>
        <begin position="150"/>
        <end position="166"/>
    </location>
</feature>
<name>A0A1H1BCV6_9EURY</name>
<dbReference type="InterPro" id="IPR023485">
    <property type="entry name" value="Ptyr_pPase"/>
</dbReference>
<organism evidence="5 6">
    <name type="scientific">Halopelagius longus</name>
    <dbReference type="NCBI Taxonomy" id="1236180"/>
    <lineage>
        <taxon>Archaea</taxon>
        <taxon>Methanobacteriati</taxon>
        <taxon>Methanobacteriota</taxon>
        <taxon>Stenosarchaea group</taxon>
        <taxon>Halobacteria</taxon>
        <taxon>Halobacteriales</taxon>
        <taxon>Haloferacaceae</taxon>
    </lineage>
</organism>
<feature type="compositionally biased region" description="Basic and acidic residues" evidence="2">
    <location>
        <begin position="102"/>
        <end position="122"/>
    </location>
</feature>
<keyword evidence="7" id="KW-1185">Reference proteome</keyword>
<feature type="compositionally biased region" description="Acidic residues" evidence="2">
    <location>
        <begin position="138"/>
        <end position="149"/>
    </location>
</feature>
<reference evidence="5" key="1">
    <citation type="submission" date="2016-10" db="EMBL/GenBank/DDBJ databases">
        <authorList>
            <person name="de Groot N.N."/>
        </authorList>
    </citation>
    <scope>NUCLEOTIDE SEQUENCE [LARGE SCALE GENOMIC DNA]</scope>
    <source>
        <strain evidence="5">CGMCC 1.12397</strain>
    </source>
</reference>
<dbReference type="InterPro" id="IPR036196">
    <property type="entry name" value="Ptyr_pPase_sf"/>
</dbReference>
<evidence type="ECO:0000259" key="3">
    <source>
        <dbReference type="SMART" id="SM00226"/>
    </source>
</evidence>
<dbReference type="SMART" id="SM00226">
    <property type="entry name" value="LMWPc"/>
    <property type="match status" value="1"/>
</dbReference>
<gene>
    <name evidence="4" type="ORF">DWB78_02775</name>
    <name evidence="5" type="ORF">SAMN05216278_1741</name>
</gene>
<dbReference type="Gene3D" id="3.40.50.2300">
    <property type="match status" value="1"/>
</dbReference>
<accession>A0A1H1BCV6</accession>
<dbReference type="EMBL" id="QQST01000001">
    <property type="protein sequence ID" value="RDI70737.1"/>
    <property type="molecule type" value="Genomic_DNA"/>
</dbReference>
<dbReference type="EMBL" id="FNKQ01000002">
    <property type="protein sequence ID" value="SDQ49700.1"/>
    <property type="molecule type" value="Genomic_DNA"/>
</dbReference>
<sequence>MVPSPPTVAFVCVQNAGRSQMAYAFARRELAERELDATVLTGGTRPADGVHENVVESMAELGIDLSDRTPREVTFEEIADADYVVTMGCSAEDVCPAGWGGENRDWGLDDPHGEGPEKTAEIRDEIRRRVGAFFDELEAEAGTDAETEAADAGATAETETNAANDR</sequence>
<proteinExistence type="predicted"/>
<dbReference type="OrthoDB" id="295776at2157"/>
<dbReference type="PANTHER" id="PTHR43428">
    <property type="entry name" value="ARSENATE REDUCTASE"/>
    <property type="match status" value="1"/>
</dbReference>